<evidence type="ECO:0000256" key="1">
    <source>
        <dbReference type="SAM" id="MobiDB-lite"/>
    </source>
</evidence>
<keyword evidence="2" id="KW-0472">Membrane</keyword>
<feature type="transmembrane region" description="Helical" evidence="2">
    <location>
        <begin position="37"/>
        <end position="58"/>
    </location>
</feature>
<keyword evidence="2" id="KW-0812">Transmembrane</keyword>
<comment type="caution">
    <text evidence="3">The sequence shown here is derived from an EMBL/GenBank/DDBJ whole genome shotgun (WGS) entry which is preliminary data.</text>
</comment>
<feature type="region of interest" description="Disordered" evidence="1">
    <location>
        <begin position="68"/>
        <end position="87"/>
    </location>
</feature>
<accession>A0AA40ATF8</accession>
<protein>
    <submittedName>
        <fullName evidence="3">Uncharacterized protein</fullName>
    </submittedName>
</protein>
<dbReference type="GeneID" id="85316942"/>
<keyword evidence="2" id="KW-1133">Transmembrane helix</keyword>
<name>A0AA40ATF8_9PEZI</name>
<evidence type="ECO:0000313" key="4">
    <source>
        <dbReference type="Proteomes" id="UP001172101"/>
    </source>
</evidence>
<evidence type="ECO:0000256" key="2">
    <source>
        <dbReference type="SAM" id="Phobius"/>
    </source>
</evidence>
<dbReference type="Proteomes" id="UP001172101">
    <property type="component" value="Unassembled WGS sequence"/>
</dbReference>
<keyword evidence="4" id="KW-1185">Reference proteome</keyword>
<feature type="compositionally biased region" description="Basic residues" evidence="1">
    <location>
        <begin position="70"/>
        <end position="80"/>
    </location>
</feature>
<feature type="transmembrane region" description="Helical" evidence="2">
    <location>
        <begin position="123"/>
        <end position="142"/>
    </location>
</feature>
<proteinExistence type="predicted"/>
<organism evidence="3 4">
    <name type="scientific">Lasiosphaeria miniovina</name>
    <dbReference type="NCBI Taxonomy" id="1954250"/>
    <lineage>
        <taxon>Eukaryota</taxon>
        <taxon>Fungi</taxon>
        <taxon>Dikarya</taxon>
        <taxon>Ascomycota</taxon>
        <taxon>Pezizomycotina</taxon>
        <taxon>Sordariomycetes</taxon>
        <taxon>Sordariomycetidae</taxon>
        <taxon>Sordariales</taxon>
        <taxon>Lasiosphaeriaceae</taxon>
        <taxon>Lasiosphaeria</taxon>
    </lineage>
</organism>
<dbReference type="EMBL" id="JAUIRO010000003">
    <property type="protein sequence ID" value="KAK0721658.1"/>
    <property type="molecule type" value="Genomic_DNA"/>
</dbReference>
<sequence length="209" mass="23714">MMRVVHEDTRSPKHPSAFPYSFFLAFVRHFFDTSGSWIGFGLCGNPGVFVLLLDIRLISKFAGRTIKESKHQKKHQKKAGCKSGRTKPPNYNLVVRYFIDKSTTRRFLSALHQHPSLRQPWTLFYFLFIWLVCFSWNLSFGAQGNGPSAFFFCFSFPCASAPGAVTRREALESQNHTTQLPQTGTAAVHTSQLYSNLSFVRQTVQDGHG</sequence>
<gene>
    <name evidence="3" type="ORF">B0T26DRAFT_190130</name>
</gene>
<reference evidence="3" key="1">
    <citation type="submission" date="2023-06" db="EMBL/GenBank/DDBJ databases">
        <title>Genome-scale phylogeny and comparative genomics of the fungal order Sordariales.</title>
        <authorList>
            <consortium name="Lawrence Berkeley National Laboratory"/>
            <person name="Hensen N."/>
            <person name="Bonometti L."/>
            <person name="Westerberg I."/>
            <person name="Brannstrom I.O."/>
            <person name="Guillou S."/>
            <person name="Cros-Aarteil S."/>
            <person name="Calhoun S."/>
            <person name="Haridas S."/>
            <person name="Kuo A."/>
            <person name="Mondo S."/>
            <person name="Pangilinan J."/>
            <person name="Riley R."/>
            <person name="LaButti K."/>
            <person name="Andreopoulos B."/>
            <person name="Lipzen A."/>
            <person name="Chen C."/>
            <person name="Yanf M."/>
            <person name="Daum C."/>
            <person name="Ng V."/>
            <person name="Clum A."/>
            <person name="Steindorff A."/>
            <person name="Ohm R."/>
            <person name="Martin F."/>
            <person name="Silar P."/>
            <person name="Natvig D."/>
            <person name="Lalanne C."/>
            <person name="Gautier V."/>
            <person name="Ament-velasquez S.L."/>
            <person name="Kruys A."/>
            <person name="Hutchinson M.I."/>
            <person name="Powell A.J."/>
            <person name="Barry K."/>
            <person name="Miller A.N."/>
            <person name="Grigoriev I.V."/>
            <person name="Debuchy R."/>
            <person name="Gladieux P."/>
            <person name="Thoren M.H."/>
            <person name="Johannesson H."/>
        </authorList>
    </citation>
    <scope>NUCLEOTIDE SEQUENCE</scope>
    <source>
        <strain evidence="3">SMH2392-1A</strain>
    </source>
</reference>
<evidence type="ECO:0000313" key="3">
    <source>
        <dbReference type="EMBL" id="KAK0721658.1"/>
    </source>
</evidence>
<dbReference type="RefSeq" id="XP_060297582.1">
    <property type="nucleotide sequence ID" value="XM_060433672.1"/>
</dbReference>
<dbReference type="AlphaFoldDB" id="A0AA40ATF8"/>